<dbReference type="Gene3D" id="3.40.630.10">
    <property type="entry name" value="Zn peptidases"/>
    <property type="match status" value="1"/>
</dbReference>
<dbReference type="GO" id="GO:0006508">
    <property type="term" value="P:proteolysis"/>
    <property type="evidence" value="ECO:0007669"/>
    <property type="project" value="InterPro"/>
</dbReference>
<evidence type="ECO:0000259" key="2">
    <source>
        <dbReference type="PROSITE" id="PS50106"/>
    </source>
</evidence>
<dbReference type="Pfam" id="PF13180">
    <property type="entry name" value="PDZ_2"/>
    <property type="match status" value="1"/>
</dbReference>
<evidence type="ECO:0000313" key="4">
    <source>
        <dbReference type="Proteomes" id="UP000032544"/>
    </source>
</evidence>
<dbReference type="SMART" id="SM00228">
    <property type="entry name" value="PDZ"/>
    <property type="match status" value="1"/>
</dbReference>
<evidence type="ECO:0000256" key="1">
    <source>
        <dbReference type="SAM" id="Coils"/>
    </source>
</evidence>
<dbReference type="InterPro" id="IPR036034">
    <property type="entry name" value="PDZ_sf"/>
</dbReference>
<dbReference type="InterPro" id="IPR045175">
    <property type="entry name" value="M28_fam"/>
</dbReference>
<dbReference type="PROSITE" id="PS50106">
    <property type="entry name" value="PDZ"/>
    <property type="match status" value="1"/>
</dbReference>
<dbReference type="STRING" id="1544798.LH29_11700"/>
<sequence length="587" mass="63754">MKNFVFAALVIFVAACGPKFDKEITLDDIRENIDYLASDSLKGRKSGEQGDLLAAQYIAGKFEAAGLELLFDNGFQEFNLVTSAEIAEGNQLQVNDTEYEVEKDFLPYAFSANTTVAAEVVFTGFGIEVNRDSLKWNDFDGADVTEKWMLVLQGDPDLDNPNSPYLEFSSERAKALKASDKGAAGIIFVAGTKFSEADELSSLFFDKNSSRFSIPVIQVTRKVANEMLRGTEQTVEKLEAEILEQKAGLNLEVPVTVSVTVNVGLKETTTRNVVAMLPGNDEKLKDEYVVVGAHFDHLGMGGPGSGSRAIDTVAVHNGADDNASGVSAVIQLAEKLAGDKSNKRCVIFVAFGAEEMGLLGSKTFTMKSPVETDKMVAMFNFDMIGRLKEDNSVSIGGTKTAEETEDLLNDLNPDFTLAFTGEGIGPSDHASFYLQNIPVIYISTGAHPDYHTPQDDVELINFEGTQKVMSYSAALLDDVVNRAEKLTFQEAGSKFQRSRGGRFKVTLGVMPDFAGAEKRGMRVDAVSKGKPAYAAGMKKGDIIIAIDGKKVGNIYEYMDRLQNLEAGATISVDILRDEKPTVLIVQL</sequence>
<dbReference type="InterPro" id="IPR001478">
    <property type="entry name" value="PDZ"/>
</dbReference>
<proteinExistence type="predicted"/>
<organism evidence="3 4">
    <name type="scientific">Draconibacterium sediminis</name>
    <dbReference type="NCBI Taxonomy" id="1544798"/>
    <lineage>
        <taxon>Bacteria</taxon>
        <taxon>Pseudomonadati</taxon>
        <taxon>Bacteroidota</taxon>
        <taxon>Bacteroidia</taxon>
        <taxon>Marinilabiliales</taxon>
        <taxon>Prolixibacteraceae</taxon>
        <taxon>Draconibacterium</taxon>
    </lineage>
</organism>
<dbReference type="PANTHER" id="PTHR12147">
    <property type="entry name" value="METALLOPEPTIDASE M28 FAMILY MEMBER"/>
    <property type="match status" value="1"/>
</dbReference>
<evidence type="ECO:0000313" key="3">
    <source>
        <dbReference type="EMBL" id="KJF43741.1"/>
    </source>
</evidence>
<dbReference type="SUPFAM" id="SSF50156">
    <property type="entry name" value="PDZ domain-like"/>
    <property type="match status" value="1"/>
</dbReference>
<reference evidence="3 4" key="1">
    <citation type="submission" date="2014-09" db="EMBL/GenBank/DDBJ databases">
        <title>Draft Genome Sequence of Draconibacterium sp. JN14CK-3.</title>
        <authorList>
            <person name="Dong C."/>
            <person name="Lai Q."/>
            <person name="Shao Z."/>
        </authorList>
    </citation>
    <scope>NUCLEOTIDE SEQUENCE [LARGE SCALE GENOMIC DNA]</scope>
    <source>
        <strain evidence="3 4">JN14CK-3</strain>
    </source>
</reference>
<dbReference type="SUPFAM" id="SSF52025">
    <property type="entry name" value="PA domain"/>
    <property type="match status" value="1"/>
</dbReference>
<gene>
    <name evidence="3" type="ORF">LH29_11700</name>
</gene>
<dbReference type="InterPro" id="IPR046450">
    <property type="entry name" value="PA_dom_sf"/>
</dbReference>
<dbReference type="AlphaFoldDB" id="A0A0D8JB55"/>
<dbReference type="PANTHER" id="PTHR12147:SF26">
    <property type="entry name" value="PEPTIDASE M28 DOMAIN-CONTAINING PROTEIN"/>
    <property type="match status" value="1"/>
</dbReference>
<keyword evidence="4" id="KW-1185">Reference proteome</keyword>
<dbReference type="Gene3D" id="3.50.30.30">
    <property type="match status" value="1"/>
</dbReference>
<dbReference type="RefSeq" id="WP_045029651.1">
    <property type="nucleotide sequence ID" value="NZ_JRHC01000002.1"/>
</dbReference>
<feature type="domain" description="PDZ" evidence="2">
    <location>
        <begin position="492"/>
        <end position="578"/>
    </location>
</feature>
<dbReference type="InterPro" id="IPR007484">
    <property type="entry name" value="Peptidase_M28"/>
</dbReference>
<dbReference type="GO" id="GO:0008235">
    <property type="term" value="F:metalloexopeptidase activity"/>
    <property type="evidence" value="ECO:0007669"/>
    <property type="project" value="InterPro"/>
</dbReference>
<protein>
    <recommendedName>
        <fullName evidence="2">PDZ domain-containing protein</fullName>
    </recommendedName>
</protein>
<accession>A0A0D8JB55</accession>
<dbReference type="Proteomes" id="UP000032544">
    <property type="component" value="Unassembled WGS sequence"/>
</dbReference>
<dbReference type="EMBL" id="JRHC01000002">
    <property type="protein sequence ID" value="KJF43741.1"/>
    <property type="molecule type" value="Genomic_DNA"/>
</dbReference>
<feature type="coiled-coil region" evidence="1">
    <location>
        <begin position="221"/>
        <end position="248"/>
    </location>
</feature>
<name>A0A0D8JB55_9BACT</name>
<dbReference type="Gene3D" id="2.30.42.10">
    <property type="match status" value="1"/>
</dbReference>
<dbReference type="SUPFAM" id="SSF53187">
    <property type="entry name" value="Zn-dependent exopeptidases"/>
    <property type="match status" value="1"/>
</dbReference>
<dbReference type="Pfam" id="PF04389">
    <property type="entry name" value="Peptidase_M28"/>
    <property type="match status" value="1"/>
</dbReference>
<dbReference type="PROSITE" id="PS51257">
    <property type="entry name" value="PROKAR_LIPOPROTEIN"/>
    <property type="match status" value="1"/>
</dbReference>
<keyword evidence="1" id="KW-0175">Coiled coil</keyword>
<comment type="caution">
    <text evidence="3">The sequence shown here is derived from an EMBL/GenBank/DDBJ whole genome shotgun (WGS) entry which is preliminary data.</text>
</comment>